<keyword evidence="6" id="KW-1003">Cell membrane</keyword>
<keyword evidence="14 17" id="KW-0408">Iron</keyword>
<comment type="pathway">
    <text evidence="3">Carbohydrate metabolism; tricarboxylic acid cycle.</text>
</comment>
<evidence type="ECO:0000256" key="16">
    <source>
        <dbReference type="PIRSR" id="PIRSR000169-1"/>
    </source>
</evidence>
<keyword evidence="11 17" id="KW-0479">Metal-binding</keyword>
<accession>A0A1D8ITB1</accession>
<keyword evidence="7" id="KW-0997">Cell inner membrane</keyword>
<dbReference type="Proteomes" id="UP000095401">
    <property type="component" value="Chromosome"/>
</dbReference>
<evidence type="ECO:0000256" key="12">
    <source>
        <dbReference type="ARBA" id="ARBA00022982"/>
    </source>
</evidence>
<dbReference type="PIRSF" id="PIRSF000169">
    <property type="entry name" value="SDH_D"/>
    <property type="match status" value="1"/>
</dbReference>
<dbReference type="GO" id="GO:0017004">
    <property type="term" value="P:cytochrome complex assembly"/>
    <property type="evidence" value="ECO:0007669"/>
    <property type="project" value="TreeGrafter"/>
</dbReference>
<keyword evidence="13 18" id="KW-1133">Transmembrane helix</keyword>
<keyword evidence="10 18" id="KW-0812">Transmembrane</keyword>
<dbReference type="InterPro" id="IPR014312">
    <property type="entry name" value="Succ_DH_anchor"/>
</dbReference>
<feature type="transmembrane region" description="Helical" evidence="18">
    <location>
        <begin position="46"/>
        <end position="67"/>
    </location>
</feature>
<dbReference type="GO" id="GO:0005886">
    <property type="term" value="C:plasma membrane"/>
    <property type="evidence" value="ECO:0007669"/>
    <property type="project" value="UniProtKB-SubCell"/>
</dbReference>
<dbReference type="KEGG" id="aprs:BI364_09345"/>
<dbReference type="NCBIfam" id="TIGR02968">
    <property type="entry name" value="succ_dehyd_anc"/>
    <property type="match status" value="1"/>
</dbReference>
<evidence type="ECO:0000256" key="8">
    <source>
        <dbReference type="ARBA" id="ARBA00022532"/>
    </source>
</evidence>
<evidence type="ECO:0000256" key="6">
    <source>
        <dbReference type="ARBA" id="ARBA00022475"/>
    </source>
</evidence>
<dbReference type="PANTHER" id="PTHR38689">
    <property type="entry name" value="SUCCINATE DEHYDROGENASE HYDROPHOBIC MEMBRANE ANCHOR SUBUNIT"/>
    <property type="match status" value="1"/>
</dbReference>
<comment type="function">
    <text evidence="1">Membrane-anchoring subunit of succinate dehydrogenase (SDH).</text>
</comment>
<sequence>MSGLRAWLIQRVSAVYLGGFFIFGIGALATHPHLNAGQWHDWLSQPLLLLALAVFIVMLLAHAWVGVRDVIVDYAHPLGLRVGLMAAVAVFLLACGLWAAHILLRASGI</sequence>
<evidence type="ECO:0000256" key="2">
    <source>
        <dbReference type="ARBA" id="ARBA00004429"/>
    </source>
</evidence>
<evidence type="ECO:0000313" key="20">
    <source>
        <dbReference type="Proteomes" id="UP000095401"/>
    </source>
</evidence>
<dbReference type="GO" id="GO:0006099">
    <property type="term" value="P:tricarboxylic acid cycle"/>
    <property type="evidence" value="ECO:0007669"/>
    <property type="project" value="UniProtKB-UniPathway"/>
</dbReference>
<evidence type="ECO:0000256" key="17">
    <source>
        <dbReference type="PIRSR" id="PIRSR000169-2"/>
    </source>
</evidence>
<dbReference type="InterPro" id="IPR000701">
    <property type="entry name" value="SuccDH_FuR_B_TM-su"/>
</dbReference>
<evidence type="ECO:0000256" key="9">
    <source>
        <dbReference type="ARBA" id="ARBA00022617"/>
    </source>
</evidence>
<feature type="transmembrane region" description="Helical" evidence="18">
    <location>
        <begin position="79"/>
        <end position="104"/>
    </location>
</feature>
<proteinExistence type="predicted"/>
<dbReference type="AlphaFoldDB" id="A0A1D8ITB1"/>
<name>A0A1D8ITB1_9GAMM</name>
<dbReference type="EMBL" id="CP017415">
    <property type="protein sequence ID" value="AOU99653.1"/>
    <property type="molecule type" value="Genomic_DNA"/>
</dbReference>
<feature type="binding site" description="axial binding residue" evidence="17">
    <location>
        <position position="62"/>
    </location>
    <ligand>
        <name>heme</name>
        <dbReference type="ChEBI" id="CHEBI:30413"/>
        <note>ligand shared with second transmembrane subunit</note>
    </ligand>
    <ligandPart>
        <name>Fe</name>
        <dbReference type="ChEBI" id="CHEBI:18248"/>
    </ligandPart>
</feature>
<comment type="cofactor">
    <cofactor evidence="17">
        <name>heme</name>
        <dbReference type="ChEBI" id="CHEBI:30413"/>
    </cofactor>
    <text evidence="17">The heme is bound between the two transmembrane subunits.</text>
</comment>
<comment type="subcellular location">
    <subcellularLocation>
        <location evidence="2">Cell inner membrane</location>
        <topology evidence="2">Multi-pass membrane protein</topology>
    </subcellularLocation>
</comment>
<dbReference type="SUPFAM" id="SSF81343">
    <property type="entry name" value="Fumarate reductase respiratory complex transmembrane subunits"/>
    <property type="match status" value="1"/>
</dbReference>
<evidence type="ECO:0000256" key="3">
    <source>
        <dbReference type="ARBA" id="ARBA00005163"/>
    </source>
</evidence>
<evidence type="ECO:0000256" key="7">
    <source>
        <dbReference type="ARBA" id="ARBA00022519"/>
    </source>
</evidence>
<keyword evidence="20" id="KW-1185">Reference proteome</keyword>
<evidence type="ECO:0000256" key="11">
    <source>
        <dbReference type="ARBA" id="ARBA00022723"/>
    </source>
</evidence>
<evidence type="ECO:0000256" key="4">
    <source>
        <dbReference type="ARBA" id="ARBA00019425"/>
    </source>
</evidence>
<keyword evidence="12" id="KW-0249">Electron transport</keyword>
<feature type="transmembrane region" description="Helical" evidence="18">
    <location>
        <begin position="12"/>
        <end position="34"/>
    </location>
</feature>
<evidence type="ECO:0000313" key="19">
    <source>
        <dbReference type="EMBL" id="AOU99653.1"/>
    </source>
</evidence>
<dbReference type="Gene3D" id="1.20.1300.10">
    <property type="entry name" value="Fumarate reductase/succinate dehydrogenase, transmembrane subunit"/>
    <property type="match status" value="1"/>
</dbReference>
<keyword evidence="8" id="KW-0816">Tricarboxylic acid cycle</keyword>
<evidence type="ECO:0000256" key="15">
    <source>
        <dbReference type="ARBA" id="ARBA00023136"/>
    </source>
</evidence>
<keyword evidence="5" id="KW-0813">Transport</keyword>
<dbReference type="PANTHER" id="PTHR38689:SF1">
    <property type="entry name" value="SUCCINATE DEHYDROGENASE HYDROPHOBIC MEMBRANE ANCHOR SUBUNIT"/>
    <property type="match status" value="1"/>
</dbReference>
<keyword evidence="15 18" id="KW-0472">Membrane</keyword>
<evidence type="ECO:0000256" key="10">
    <source>
        <dbReference type="ARBA" id="ARBA00022692"/>
    </source>
</evidence>
<dbReference type="GO" id="GO:0046872">
    <property type="term" value="F:metal ion binding"/>
    <property type="evidence" value="ECO:0007669"/>
    <property type="project" value="UniProtKB-KW"/>
</dbReference>
<reference evidence="20" key="1">
    <citation type="submission" date="2016-09" db="EMBL/GenBank/DDBJ databases">
        <title>Acidihalobacter prosperus F5.</title>
        <authorList>
            <person name="Khaleque H.N."/>
            <person name="Ramsay J.P."/>
            <person name="Kaksonen A.H."/>
            <person name="Boxall N.J."/>
            <person name="Watkin E.L.J."/>
        </authorList>
    </citation>
    <scope>NUCLEOTIDE SEQUENCE [LARGE SCALE GENOMIC DNA]</scope>
    <source>
        <strain evidence="20">F5</strain>
    </source>
</reference>
<feature type="binding site" evidence="16">
    <location>
        <position position="74"/>
    </location>
    <ligand>
        <name>a ubiquinone</name>
        <dbReference type="ChEBI" id="CHEBI:16389"/>
    </ligand>
</feature>
<evidence type="ECO:0000256" key="14">
    <source>
        <dbReference type="ARBA" id="ARBA00023004"/>
    </source>
</evidence>
<evidence type="ECO:0000256" key="1">
    <source>
        <dbReference type="ARBA" id="ARBA00004050"/>
    </source>
</evidence>
<gene>
    <name evidence="19" type="ORF">BI364_09345</name>
</gene>
<protein>
    <recommendedName>
        <fullName evidence="4">Succinate dehydrogenase hydrophobic membrane anchor subunit</fullName>
    </recommendedName>
</protein>
<dbReference type="UniPathway" id="UPA00223"/>
<dbReference type="Pfam" id="PF01127">
    <property type="entry name" value="Sdh_cyt"/>
    <property type="match status" value="1"/>
</dbReference>
<keyword evidence="9 17" id="KW-0349">Heme</keyword>
<evidence type="ECO:0000256" key="18">
    <source>
        <dbReference type="SAM" id="Phobius"/>
    </source>
</evidence>
<evidence type="ECO:0000256" key="5">
    <source>
        <dbReference type="ARBA" id="ARBA00022448"/>
    </source>
</evidence>
<evidence type="ECO:0000256" key="13">
    <source>
        <dbReference type="ARBA" id="ARBA00022989"/>
    </source>
</evidence>
<dbReference type="InterPro" id="IPR034804">
    <property type="entry name" value="SQR/QFR_C/D"/>
</dbReference>
<dbReference type="GO" id="GO:0009055">
    <property type="term" value="F:electron transfer activity"/>
    <property type="evidence" value="ECO:0007669"/>
    <property type="project" value="TreeGrafter"/>
</dbReference>
<organism evidence="19 20">
    <name type="scientific">Acidihalobacter yilgarnensis</name>
    <dbReference type="NCBI Taxonomy" id="2819280"/>
    <lineage>
        <taxon>Bacteria</taxon>
        <taxon>Pseudomonadati</taxon>
        <taxon>Pseudomonadota</taxon>
        <taxon>Gammaproteobacteria</taxon>
        <taxon>Chromatiales</taxon>
        <taxon>Ectothiorhodospiraceae</taxon>
        <taxon>Acidihalobacter</taxon>
    </lineage>
</organism>
<dbReference type="GO" id="GO:0020037">
    <property type="term" value="F:heme binding"/>
    <property type="evidence" value="ECO:0007669"/>
    <property type="project" value="InterPro"/>
</dbReference>